<feature type="transmembrane region" description="Helical" evidence="3">
    <location>
        <begin position="12"/>
        <end position="31"/>
    </location>
</feature>
<gene>
    <name evidence="4" type="ORF">GCM10022214_37140</name>
</gene>
<evidence type="ECO:0000313" key="5">
    <source>
        <dbReference type="Proteomes" id="UP001500683"/>
    </source>
</evidence>
<accession>A0ABP7VYX7</accession>
<comment type="caution">
    <text evidence="4">The sequence shown here is derived from an EMBL/GenBank/DDBJ whole genome shotgun (WGS) entry which is preliminary data.</text>
</comment>
<reference evidence="5" key="1">
    <citation type="journal article" date="2019" name="Int. J. Syst. Evol. Microbiol.">
        <title>The Global Catalogue of Microorganisms (GCM) 10K type strain sequencing project: providing services to taxonomists for standard genome sequencing and annotation.</title>
        <authorList>
            <consortium name="The Broad Institute Genomics Platform"/>
            <consortium name="The Broad Institute Genome Sequencing Center for Infectious Disease"/>
            <person name="Wu L."/>
            <person name="Ma J."/>
        </authorList>
    </citation>
    <scope>NUCLEOTIDE SEQUENCE [LARGE SCALE GENOMIC DNA]</scope>
    <source>
        <strain evidence="5">JCM 16702</strain>
    </source>
</reference>
<keyword evidence="1" id="KW-0175">Coiled coil</keyword>
<evidence type="ECO:0008006" key="6">
    <source>
        <dbReference type="Google" id="ProtNLM"/>
    </source>
</evidence>
<protein>
    <recommendedName>
        <fullName evidence="6">ImmA/IrrE family metallo-endopeptidase</fullName>
    </recommendedName>
</protein>
<evidence type="ECO:0000256" key="1">
    <source>
        <dbReference type="SAM" id="Coils"/>
    </source>
</evidence>
<keyword evidence="3" id="KW-1133">Transmembrane helix</keyword>
<evidence type="ECO:0000256" key="2">
    <source>
        <dbReference type="SAM" id="MobiDB-lite"/>
    </source>
</evidence>
<feature type="region of interest" description="Disordered" evidence="2">
    <location>
        <begin position="53"/>
        <end position="85"/>
    </location>
</feature>
<keyword evidence="3" id="KW-0812">Transmembrane</keyword>
<evidence type="ECO:0000256" key="3">
    <source>
        <dbReference type="SAM" id="Phobius"/>
    </source>
</evidence>
<dbReference type="RefSeq" id="WP_344948726.1">
    <property type="nucleotide sequence ID" value="NZ_BAAAZG010000022.1"/>
</dbReference>
<feature type="region of interest" description="Disordered" evidence="2">
    <location>
        <begin position="195"/>
        <end position="215"/>
    </location>
</feature>
<feature type="region of interest" description="Disordered" evidence="2">
    <location>
        <begin position="456"/>
        <end position="485"/>
    </location>
</feature>
<proteinExistence type="predicted"/>
<organism evidence="4 5">
    <name type="scientific">Actinomadura miaoliensis</name>
    <dbReference type="NCBI Taxonomy" id="430685"/>
    <lineage>
        <taxon>Bacteria</taxon>
        <taxon>Bacillati</taxon>
        <taxon>Actinomycetota</taxon>
        <taxon>Actinomycetes</taxon>
        <taxon>Streptosporangiales</taxon>
        <taxon>Thermomonosporaceae</taxon>
        <taxon>Actinomadura</taxon>
    </lineage>
</organism>
<name>A0ABP7VYX7_9ACTN</name>
<sequence>MPPATDRGEGPASYLAVVLLVGLLVGALVVANVPVSVTAGIKAAVCKVVSDSRCDTPEEAGGGSGAASDGRRGISAAPRDSGKKDDGNCWSWAHWACSAVDGLRLGTGGVIKDAWDGVTFVGCLAHICSHDGFKSNWSGIGALFTTDPRDTAKTIWDESTKPIRDDWNNGHKVRAVFRAVPTVLGTVFGGKGLTKLKHLKSKKPDPPRPPDPPDVIARRAGEAARRGDVDAADQALADAERHLRELSELRVNDPARVSFGEMSRARAAAREARRAAKDARIRKILLQTPMGRRANDILNRYNVEVVYRSRGGTEYYHDSNRVMMSTSRGGSTPEEELLPENALTPEEQAVDLVHEAAHVEYDHTGKSAAISLPRDKFVDGLLKEEAEGVARQVEMTYELRAHGARVDVTDMEDVYSRGYNRAVGQAERRGETLTDEERRRIGRKGAVEALEQAFRSGRFRTSSTNEPYPEYYGKQWDNANGWSTP</sequence>
<keyword evidence="3" id="KW-0472">Membrane</keyword>
<evidence type="ECO:0000313" key="4">
    <source>
        <dbReference type="EMBL" id="GAA4076385.1"/>
    </source>
</evidence>
<feature type="coiled-coil region" evidence="1">
    <location>
        <begin position="229"/>
        <end position="282"/>
    </location>
</feature>
<dbReference type="EMBL" id="BAAAZG010000022">
    <property type="protein sequence ID" value="GAA4076385.1"/>
    <property type="molecule type" value="Genomic_DNA"/>
</dbReference>
<keyword evidence="5" id="KW-1185">Reference proteome</keyword>
<dbReference type="Proteomes" id="UP001500683">
    <property type="component" value="Unassembled WGS sequence"/>
</dbReference>